<proteinExistence type="inferred from homology"/>
<organism evidence="11 12">
    <name type="scientific">Hymenochirus boettgeri</name>
    <name type="common">Congo dwarf clawed frog</name>
    <dbReference type="NCBI Taxonomy" id="247094"/>
    <lineage>
        <taxon>Eukaryota</taxon>
        <taxon>Metazoa</taxon>
        <taxon>Chordata</taxon>
        <taxon>Craniata</taxon>
        <taxon>Vertebrata</taxon>
        <taxon>Euteleostomi</taxon>
        <taxon>Amphibia</taxon>
        <taxon>Batrachia</taxon>
        <taxon>Anura</taxon>
        <taxon>Pipoidea</taxon>
        <taxon>Pipidae</taxon>
        <taxon>Pipinae</taxon>
        <taxon>Hymenochirus</taxon>
    </lineage>
</organism>
<gene>
    <name evidence="11" type="ORF">GDO86_018808</name>
</gene>
<dbReference type="PROSITE" id="PS00018">
    <property type="entry name" value="EF_HAND_1"/>
    <property type="match status" value="1"/>
</dbReference>
<dbReference type="SMART" id="SM00720">
    <property type="entry name" value="calpain_III"/>
    <property type="match status" value="1"/>
</dbReference>
<keyword evidence="6" id="KW-0106">Calcium</keyword>
<dbReference type="PRINTS" id="PR00704">
    <property type="entry name" value="CALPAIN"/>
</dbReference>
<evidence type="ECO:0000256" key="3">
    <source>
        <dbReference type="ARBA" id="ARBA00022723"/>
    </source>
</evidence>
<dbReference type="SUPFAM" id="SSF49758">
    <property type="entry name" value="Calpain large subunit, middle domain (domain III)"/>
    <property type="match status" value="1"/>
</dbReference>
<evidence type="ECO:0000256" key="1">
    <source>
        <dbReference type="ARBA" id="ARBA00007623"/>
    </source>
</evidence>
<evidence type="ECO:0000256" key="8">
    <source>
        <dbReference type="PROSITE-ProRule" id="PRU00239"/>
    </source>
</evidence>
<dbReference type="PROSITE" id="PS50203">
    <property type="entry name" value="CALPAIN_CAT"/>
    <property type="match status" value="1"/>
</dbReference>
<feature type="active site" evidence="7 8">
    <location>
        <position position="275"/>
    </location>
</feature>
<dbReference type="InterPro" id="IPR018247">
    <property type="entry name" value="EF_Hand_1_Ca_BS"/>
</dbReference>
<dbReference type="InterPro" id="IPR022682">
    <property type="entry name" value="Calpain_domain_III"/>
</dbReference>
<feature type="domain" description="Calpain catalytic" evidence="9">
    <location>
        <begin position="32"/>
        <end position="333"/>
    </location>
</feature>
<reference evidence="11" key="1">
    <citation type="thesis" date="2020" institute="ProQuest LLC" country="789 East Eisenhower Parkway, Ann Arbor, MI, USA">
        <title>Comparative Genomics and Chromosome Evolution.</title>
        <authorList>
            <person name="Mudd A.B."/>
        </authorList>
    </citation>
    <scope>NUCLEOTIDE SEQUENCE</scope>
    <source>
        <strain evidence="11">Female2</strain>
        <tissue evidence="11">Blood</tissue>
    </source>
</reference>
<dbReference type="InterPro" id="IPR011992">
    <property type="entry name" value="EF-hand-dom_pair"/>
</dbReference>
<keyword evidence="3" id="KW-0479">Metal-binding</keyword>
<dbReference type="FunFam" id="3.90.70.10:FF:000054">
    <property type="entry name" value="Calpain 14"/>
    <property type="match status" value="1"/>
</dbReference>
<evidence type="ECO:0000259" key="10">
    <source>
        <dbReference type="PROSITE" id="PS50222"/>
    </source>
</evidence>
<dbReference type="PROSITE" id="PS50222">
    <property type="entry name" value="EF_HAND_2"/>
    <property type="match status" value="1"/>
</dbReference>
<evidence type="ECO:0000313" key="12">
    <source>
        <dbReference type="Proteomes" id="UP000812440"/>
    </source>
</evidence>
<evidence type="ECO:0000256" key="2">
    <source>
        <dbReference type="ARBA" id="ARBA00022670"/>
    </source>
</evidence>
<dbReference type="InterPro" id="IPR001300">
    <property type="entry name" value="Peptidase_C2_calpain_cat"/>
</dbReference>
<dbReference type="GO" id="GO:0005737">
    <property type="term" value="C:cytoplasm"/>
    <property type="evidence" value="ECO:0007669"/>
    <property type="project" value="TreeGrafter"/>
</dbReference>
<dbReference type="Pfam" id="PF00648">
    <property type="entry name" value="Peptidase_C2"/>
    <property type="match status" value="1"/>
</dbReference>
<dbReference type="PROSITE" id="PS00139">
    <property type="entry name" value="THIOL_PROTEASE_CYS"/>
    <property type="match status" value="1"/>
</dbReference>
<feature type="non-terminal residue" evidence="11">
    <location>
        <position position="726"/>
    </location>
</feature>
<evidence type="ECO:0000259" key="9">
    <source>
        <dbReference type="PROSITE" id="PS50203"/>
    </source>
</evidence>
<dbReference type="PANTHER" id="PTHR10183:SF333">
    <property type="entry name" value="CALPAIN-13"/>
    <property type="match status" value="1"/>
</dbReference>
<evidence type="ECO:0000256" key="6">
    <source>
        <dbReference type="ARBA" id="ARBA00022837"/>
    </source>
</evidence>
<dbReference type="SMART" id="SM00230">
    <property type="entry name" value="CysPc"/>
    <property type="match status" value="1"/>
</dbReference>
<dbReference type="AlphaFoldDB" id="A0A8T2ILK8"/>
<dbReference type="PANTHER" id="PTHR10183">
    <property type="entry name" value="CALPAIN"/>
    <property type="match status" value="1"/>
</dbReference>
<feature type="active site" evidence="7 8">
    <location>
        <position position="95"/>
    </location>
</feature>
<dbReference type="GO" id="GO:0006508">
    <property type="term" value="P:proteolysis"/>
    <property type="evidence" value="ECO:0007669"/>
    <property type="project" value="UniProtKB-KW"/>
</dbReference>
<dbReference type="CDD" id="cd00044">
    <property type="entry name" value="CysPc"/>
    <property type="match status" value="1"/>
</dbReference>
<evidence type="ECO:0008006" key="13">
    <source>
        <dbReference type="Google" id="ProtNLM"/>
    </source>
</evidence>
<dbReference type="Proteomes" id="UP000812440">
    <property type="component" value="Unassembled WGS sequence"/>
</dbReference>
<comment type="similarity">
    <text evidence="1">Belongs to the peptidase C2 family.</text>
</comment>
<dbReference type="Pfam" id="PF01067">
    <property type="entry name" value="Calpain_III"/>
    <property type="match status" value="1"/>
</dbReference>
<dbReference type="InterPro" id="IPR002048">
    <property type="entry name" value="EF_hand_dom"/>
</dbReference>
<keyword evidence="5 8" id="KW-0788">Thiol protease</keyword>
<dbReference type="Gene3D" id="2.60.120.380">
    <property type="match status" value="1"/>
</dbReference>
<accession>A0A8T2ILK8</accession>
<dbReference type="Gene3D" id="1.10.238.10">
    <property type="entry name" value="EF-hand"/>
    <property type="match status" value="1"/>
</dbReference>
<dbReference type="InterPro" id="IPR000169">
    <property type="entry name" value="Pept_cys_AS"/>
</dbReference>
<feature type="domain" description="EF-hand" evidence="10">
    <location>
        <begin position="577"/>
        <end position="612"/>
    </location>
</feature>
<keyword evidence="12" id="KW-1185">Reference proteome</keyword>
<dbReference type="EMBL" id="JAACNH010000207">
    <property type="protein sequence ID" value="KAG8431421.1"/>
    <property type="molecule type" value="Genomic_DNA"/>
</dbReference>
<evidence type="ECO:0000256" key="7">
    <source>
        <dbReference type="PIRSR" id="PIRSR622684-1"/>
    </source>
</evidence>
<protein>
    <recommendedName>
        <fullName evidence="13">Calpain 13</fullName>
    </recommendedName>
</protein>
<dbReference type="SUPFAM" id="SSF54001">
    <property type="entry name" value="Cysteine proteinases"/>
    <property type="match status" value="1"/>
</dbReference>
<dbReference type="InterPro" id="IPR036213">
    <property type="entry name" value="Calpain_III_sf"/>
</dbReference>
<dbReference type="GO" id="GO:0004198">
    <property type="term" value="F:calcium-dependent cysteine-type endopeptidase activity"/>
    <property type="evidence" value="ECO:0007669"/>
    <property type="project" value="InterPro"/>
</dbReference>
<dbReference type="Gene3D" id="3.90.70.10">
    <property type="entry name" value="Cysteine proteinases"/>
    <property type="match status" value="1"/>
</dbReference>
<comment type="caution">
    <text evidence="11">The sequence shown here is derived from an EMBL/GenBank/DDBJ whole genome shotgun (WGS) entry which is preliminary data.</text>
</comment>
<dbReference type="InterPro" id="IPR022684">
    <property type="entry name" value="Calpain_cysteine_protease"/>
</dbReference>
<dbReference type="GO" id="GO:0005509">
    <property type="term" value="F:calcium ion binding"/>
    <property type="evidence" value="ECO:0007669"/>
    <property type="project" value="InterPro"/>
</dbReference>
<evidence type="ECO:0000313" key="11">
    <source>
        <dbReference type="EMBL" id="KAG8431421.1"/>
    </source>
</evidence>
<keyword evidence="4 8" id="KW-0378">Hydrolase</keyword>
<name>A0A8T2ILK8_9PIPI</name>
<dbReference type="SUPFAM" id="SSF47473">
    <property type="entry name" value="EF-hand"/>
    <property type="match status" value="1"/>
</dbReference>
<dbReference type="SMART" id="SM00054">
    <property type="entry name" value="EFh"/>
    <property type="match status" value="2"/>
</dbReference>
<keyword evidence="2 8" id="KW-0645">Protease</keyword>
<dbReference type="OrthoDB" id="424753at2759"/>
<feature type="active site" evidence="7 8">
    <location>
        <position position="251"/>
    </location>
</feature>
<dbReference type="InterPro" id="IPR022683">
    <property type="entry name" value="Calpain_III"/>
</dbReference>
<sequence>REGILGPVENPKRFKGQDFYSIRDTCYRRNQLFEDETFPANVNSIGLELLTKKLFPKEKITSIQWLRPKQIHRDARLFVDGVSFFDILQGPIGDCWILAAVGALTLHKKKLYDVVPGDQEFPYKYAGVFHFRFWQFGEWVDVVIDDRLPILNGKYISVHSRCSNEFWPSLLEKAYAKLRGSYQNLHWGYISESLVDFTGGVEIYIDITNPPMDLRDIVKAAAKSGSLMGCTTPSTNHEEQLLLTNGLILSHSYTVTDARQVSCNGGIEDIIRVWNPFGKDEWRGAWSDGSIEWRGVSPDVREKLNVQRDDGEFWISSQDFLRNFSSAYVCNHVPSYLDFESPKRVWKTIWHFGRWVKGSQSGGCSTLEDLWKNPQYVITVPENEEMKESYNVAIALMQNPNNEDKENKQGPRWMGIGFTFYKGVKGPSQQYYSSQQVTNRKDSGIQNNREVTVYYKASPGTYVIIPFTEHKGRESEFLLRIFLKTNEIDKSLEATSTPNREGKQSLYCKDAGLSDFSSSHNPNSQTPKAVRKQYQDENVENLFVHYSKNSELNAEQLQRLLNETFRDPILIANRGNFTLDTCRGILMLMDLNMNGKLSLDEFVRLWQRINWCKKIFQSIDVNQTGFLDAQGLKMAATLAGMTISDLIINIIILRHGNSSRRLNFPDFVGSFIRLECVKRIFKSLSTDGRGVYLSGEKVRKKLIKLINNNGSMRQYGGLIKLLVHDL</sequence>
<dbReference type="InterPro" id="IPR038765">
    <property type="entry name" value="Papain-like_cys_pep_sf"/>
</dbReference>
<evidence type="ECO:0000256" key="5">
    <source>
        <dbReference type="ARBA" id="ARBA00022807"/>
    </source>
</evidence>
<evidence type="ECO:0000256" key="4">
    <source>
        <dbReference type="ARBA" id="ARBA00022801"/>
    </source>
</evidence>